<dbReference type="AlphaFoldDB" id="A0A2U2DH20"/>
<sequence>MIRSSACQQQADQFPALSGRHGDRRSYTISWDTIEGNYLPRFAPGFFHDEQDTPWGPAINYGNDAVRRYFIDNVLYWLREFRLDGLRFNAIDYIKDDSDVHLLHEISETVYTAFPDRHVHLMTENPPNGTDLWAKGLFIADWNDAFHHIVHRIATGETIGHFKEFKRNPWEKLRLVLAEGYLSMGQPTVDKDLPAPASLPPTAFIHFLQNHDQVGNRALGDRLASRIDDRLYRALVCILLMSPQIPLLFMGDDYKEINSFHYFSDYEGELAEIIRANRSQEAENFGGYPAGLAEEDIPDPNTLSTFQTSKLRWDHAEASEGASWSNWIREILAVRQTKIVPLLAEAGGYAGTIVPSPAETVFVDWQLGQTTLQLRANLSAIPCSFEPCGDLVFTSDSDPRSLDLGSFEVKVFALKT</sequence>
<dbReference type="SUPFAM" id="SSF51445">
    <property type="entry name" value="(Trans)glycosidases"/>
    <property type="match status" value="1"/>
</dbReference>
<dbReference type="Proteomes" id="UP000245252">
    <property type="component" value="Unassembled WGS sequence"/>
</dbReference>
<gene>
    <name evidence="1" type="ORF">DEM27_30725</name>
</gene>
<reference evidence="1 2" key="1">
    <citation type="submission" date="2018-05" db="EMBL/GenBank/DDBJ databases">
        <title>The draft genome of strain NS-104.</title>
        <authorList>
            <person name="Hang P."/>
            <person name="Jiang J."/>
        </authorList>
    </citation>
    <scope>NUCLEOTIDE SEQUENCE [LARGE SCALE GENOMIC DNA]</scope>
    <source>
        <strain evidence="1 2">NS-104</strain>
    </source>
</reference>
<proteinExistence type="predicted"/>
<dbReference type="CDD" id="cd11325">
    <property type="entry name" value="AmyAc_GTHase"/>
    <property type="match status" value="1"/>
</dbReference>
<dbReference type="Gene3D" id="1.10.10.760">
    <property type="entry name" value="E-set domains of sugar-utilizing enzymes"/>
    <property type="match status" value="1"/>
</dbReference>
<evidence type="ECO:0000313" key="1">
    <source>
        <dbReference type="EMBL" id="PWE52541.1"/>
    </source>
</evidence>
<comment type="caution">
    <text evidence="1">The sequence shown here is derived from an EMBL/GenBank/DDBJ whole genome shotgun (WGS) entry which is preliminary data.</text>
</comment>
<accession>A0A2U2DH20</accession>
<evidence type="ECO:0008006" key="3">
    <source>
        <dbReference type="Google" id="ProtNLM"/>
    </source>
</evidence>
<name>A0A2U2DH20_9HYPH</name>
<keyword evidence="2" id="KW-1185">Reference proteome</keyword>
<dbReference type="OrthoDB" id="9800174at2"/>
<organism evidence="1 2">
    <name type="scientific">Metarhizobium album</name>
    <dbReference type="NCBI Taxonomy" id="2182425"/>
    <lineage>
        <taxon>Bacteria</taxon>
        <taxon>Pseudomonadati</taxon>
        <taxon>Pseudomonadota</taxon>
        <taxon>Alphaproteobacteria</taxon>
        <taxon>Hyphomicrobiales</taxon>
        <taxon>Rhizobiaceae</taxon>
        <taxon>Metarhizobium</taxon>
    </lineage>
</organism>
<protein>
    <recommendedName>
        <fullName evidence="3">Glycosyl hydrolase family 13 catalytic domain-containing protein</fullName>
    </recommendedName>
</protein>
<dbReference type="InterPro" id="IPR044901">
    <property type="entry name" value="Trehalose_TreZ_E-set_sf"/>
</dbReference>
<dbReference type="PANTHER" id="PTHR43002">
    <property type="entry name" value="GLYCOGEN DEBRANCHING ENZYME"/>
    <property type="match status" value="1"/>
</dbReference>
<dbReference type="GO" id="GO:0016798">
    <property type="term" value="F:hydrolase activity, acting on glycosyl bonds"/>
    <property type="evidence" value="ECO:0007669"/>
    <property type="project" value="UniProtKB-KW"/>
</dbReference>
<dbReference type="EMBL" id="QFBC01000024">
    <property type="protein sequence ID" value="PWE52541.1"/>
    <property type="molecule type" value="Genomic_DNA"/>
</dbReference>
<dbReference type="Gene3D" id="3.20.20.80">
    <property type="entry name" value="Glycosidases"/>
    <property type="match status" value="1"/>
</dbReference>
<dbReference type="InterPro" id="IPR017853">
    <property type="entry name" value="GH"/>
</dbReference>
<dbReference type="RefSeq" id="WP_109462055.1">
    <property type="nucleotide sequence ID" value="NZ_QFBC01000024.1"/>
</dbReference>
<evidence type="ECO:0000313" key="2">
    <source>
        <dbReference type="Proteomes" id="UP000245252"/>
    </source>
</evidence>